<accession>A0A813Z0G9</accession>
<feature type="transmembrane region" description="Helical" evidence="1">
    <location>
        <begin position="251"/>
        <end position="272"/>
    </location>
</feature>
<dbReference type="AlphaFoldDB" id="A0A813Z0G9"/>
<dbReference type="Proteomes" id="UP000663864">
    <property type="component" value="Unassembled WGS sequence"/>
</dbReference>
<evidence type="ECO:0000256" key="2">
    <source>
        <dbReference type="SAM" id="SignalP"/>
    </source>
</evidence>
<comment type="caution">
    <text evidence="3">The sequence shown here is derived from an EMBL/GenBank/DDBJ whole genome shotgun (WGS) entry which is preliminary data.</text>
</comment>
<organism evidence="3 4">
    <name type="scientific">Rotaria sordida</name>
    <dbReference type="NCBI Taxonomy" id="392033"/>
    <lineage>
        <taxon>Eukaryota</taxon>
        <taxon>Metazoa</taxon>
        <taxon>Spiralia</taxon>
        <taxon>Gnathifera</taxon>
        <taxon>Rotifera</taxon>
        <taxon>Eurotatoria</taxon>
        <taxon>Bdelloidea</taxon>
        <taxon>Philodinida</taxon>
        <taxon>Philodinidae</taxon>
        <taxon>Rotaria</taxon>
    </lineage>
</organism>
<keyword evidence="1" id="KW-0472">Membrane</keyword>
<sequence length="287" mass="33666">MLKMFVLLLFISIQNLHALICHSNGSFYFSRNEFNWNNFSSILLNIENQIISNSSYCHVRITVDYNSNENNYVIIKFNSPINHYKTNIEFGSTINFYKNEIQSIISYLDYTCLSENFCDKNFLNKWAKQLLDTNNNSLHTSFISLWKNSSSTSNICNSKQIINQCESYLCFIIYDELKNLSYGKSQCNDKLSTNPVYIHIKTHGEYSNDYQCIKNHCTNQVKYNSILEKNHTEKIIINKIQKNLDELHKIIFIRTITIVGILLFIGCIAYYIQTREYRQGYRLATIA</sequence>
<evidence type="ECO:0000256" key="1">
    <source>
        <dbReference type="SAM" id="Phobius"/>
    </source>
</evidence>
<keyword evidence="1" id="KW-1133">Transmembrane helix</keyword>
<proteinExistence type="predicted"/>
<dbReference type="EMBL" id="CAJNOT010000202">
    <property type="protein sequence ID" value="CAF0891264.1"/>
    <property type="molecule type" value="Genomic_DNA"/>
</dbReference>
<feature type="signal peptide" evidence="2">
    <location>
        <begin position="1"/>
        <end position="18"/>
    </location>
</feature>
<evidence type="ECO:0000313" key="3">
    <source>
        <dbReference type="EMBL" id="CAF0891264.1"/>
    </source>
</evidence>
<name>A0A813Z0G9_9BILA</name>
<feature type="chain" id="PRO_5032602228" evidence="2">
    <location>
        <begin position="19"/>
        <end position="287"/>
    </location>
</feature>
<keyword evidence="2" id="KW-0732">Signal</keyword>
<reference evidence="3" key="1">
    <citation type="submission" date="2021-02" db="EMBL/GenBank/DDBJ databases">
        <authorList>
            <person name="Nowell W R."/>
        </authorList>
    </citation>
    <scope>NUCLEOTIDE SEQUENCE</scope>
</reference>
<evidence type="ECO:0000313" key="4">
    <source>
        <dbReference type="Proteomes" id="UP000663864"/>
    </source>
</evidence>
<protein>
    <submittedName>
        <fullName evidence="3">Uncharacterized protein</fullName>
    </submittedName>
</protein>
<gene>
    <name evidence="3" type="ORF">ZHD862_LOCUS6893</name>
</gene>
<keyword evidence="1" id="KW-0812">Transmembrane</keyword>